<evidence type="ECO:0000259" key="7">
    <source>
        <dbReference type="PROSITE" id="PS52019"/>
    </source>
</evidence>
<feature type="region of interest" description="Disordered" evidence="5">
    <location>
        <begin position="254"/>
        <end position="290"/>
    </location>
</feature>
<dbReference type="RefSeq" id="WP_310913774.1">
    <property type="nucleotide sequence ID" value="NZ_JAVLVT010000010.1"/>
</dbReference>
<comment type="caution">
    <text evidence="8">The sequence shown here is derived from an EMBL/GenBank/DDBJ whole genome shotgun (WGS) entry which is preliminary data.</text>
</comment>
<dbReference type="InterPro" id="IPR042104">
    <property type="entry name" value="PKS_dehydratase_sf"/>
</dbReference>
<name>A0ABU2HAA0_9ACTN</name>
<evidence type="ECO:0000256" key="5">
    <source>
        <dbReference type="SAM" id="MobiDB-lite"/>
    </source>
</evidence>
<dbReference type="Pfam" id="PF13561">
    <property type="entry name" value="adh_short_C2"/>
    <property type="match status" value="1"/>
</dbReference>
<evidence type="ECO:0000256" key="1">
    <source>
        <dbReference type="ARBA" id="ARBA00022450"/>
    </source>
</evidence>
<accession>A0ABU2HAA0</accession>
<feature type="region of interest" description="Disordered" evidence="5">
    <location>
        <begin position="677"/>
        <end position="707"/>
    </location>
</feature>
<dbReference type="InterPro" id="IPR050091">
    <property type="entry name" value="PKS_NRPS_Biosynth_Enz"/>
</dbReference>
<dbReference type="SUPFAM" id="SSF53901">
    <property type="entry name" value="Thiolase-like"/>
    <property type="match status" value="3"/>
</dbReference>
<dbReference type="PRINTS" id="PR00080">
    <property type="entry name" value="SDRFAMILY"/>
</dbReference>
<dbReference type="SUPFAM" id="SSF51735">
    <property type="entry name" value="NAD(P)-binding Rossmann-fold domains"/>
    <property type="match status" value="2"/>
</dbReference>
<protein>
    <submittedName>
        <fullName evidence="8">SDR family oxidoreductase</fullName>
    </submittedName>
</protein>
<dbReference type="InterPro" id="IPR057326">
    <property type="entry name" value="KR_dom"/>
</dbReference>
<dbReference type="Pfam" id="PF00109">
    <property type="entry name" value="ketoacyl-synt"/>
    <property type="match status" value="2"/>
</dbReference>
<dbReference type="InterPro" id="IPR013968">
    <property type="entry name" value="PKS_KR"/>
</dbReference>
<dbReference type="Pfam" id="PF21089">
    <property type="entry name" value="PKS_DH_N"/>
    <property type="match status" value="1"/>
</dbReference>
<dbReference type="SMART" id="SM00822">
    <property type="entry name" value="PKS_KR"/>
    <property type="match status" value="1"/>
</dbReference>
<dbReference type="PANTHER" id="PTHR43775">
    <property type="entry name" value="FATTY ACID SYNTHASE"/>
    <property type="match status" value="1"/>
</dbReference>
<feature type="domain" description="PKS/mFAS DH" evidence="7">
    <location>
        <begin position="1587"/>
        <end position="1873"/>
    </location>
</feature>
<dbReference type="Gene3D" id="3.40.47.10">
    <property type="match status" value="2"/>
</dbReference>
<gene>
    <name evidence="8" type="ORF">RIF23_18090</name>
</gene>
<proteinExistence type="inferred from homology"/>
<dbReference type="PRINTS" id="PR00081">
    <property type="entry name" value="GDHRDH"/>
</dbReference>
<dbReference type="InterPro" id="IPR036291">
    <property type="entry name" value="NAD(P)-bd_dom_sf"/>
</dbReference>
<keyword evidence="2" id="KW-0597">Phosphoprotein</keyword>
<evidence type="ECO:0000259" key="6">
    <source>
        <dbReference type="PROSITE" id="PS52004"/>
    </source>
</evidence>
<evidence type="ECO:0000256" key="3">
    <source>
        <dbReference type="PROSITE-ProRule" id="PRU01363"/>
    </source>
</evidence>
<organism evidence="8 9">
    <name type="scientific">Lipingzhangella rawalii</name>
    <dbReference type="NCBI Taxonomy" id="2055835"/>
    <lineage>
        <taxon>Bacteria</taxon>
        <taxon>Bacillati</taxon>
        <taxon>Actinomycetota</taxon>
        <taxon>Actinomycetes</taxon>
        <taxon>Streptosporangiales</taxon>
        <taxon>Nocardiopsidaceae</taxon>
        <taxon>Lipingzhangella</taxon>
    </lineage>
</organism>
<keyword evidence="9" id="KW-1185">Reference proteome</keyword>
<feature type="region of interest" description="C-terminal hotdog fold" evidence="3">
    <location>
        <begin position="1732"/>
        <end position="1873"/>
    </location>
</feature>
<dbReference type="PROSITE" id="PS52004">
    <property type="entry name" value="KS3_2"/>
    <property type="match status" value="1"/>
</dbReference>
<dbReference type="InterPro" id="IPR014031">
    <property type="entry name" value="Ketoacyl_synth_C"/>
</dbReference>
<sequence length="1884" mass="202015">MSHSLDGYTALVTGGGRGVGRAISVLLAARGAHVIVNYFHSGDAARETRDAIINASGSAEIFRASVGHQDQVDSMFAAIQRVHGGLDILVNNAARGTLAAFDTLRDRDWSRATDVNLDGARRCALAARDLMAPRGGGSIVNVSSIGAGHVIGNYAVVGVTKAAVEALTRYLAVEFADQGIRVNTASSGIVDSETHQLFPEAQDLRQVVERATPLGRLATEQELAEIVAFLASGHSSFVTGQTILADGGLSLGSASLSPPRSSGERSDHAPDAQPLPVAEGGEDTDSDGGDALIAIVGTGLTVPGANSPDEFWQLLNDRRIMFREPEFRFDVDQFWSGDPTAADRTYSRVAGYIHDFQPHPRLCSEEESHGRVEDEATRWLRHSLLQADDSVSVAPNDRCGFYIGAWPGGSHALAERVVVETLGEPGSDLDSYSQQSIRTALLRHYKRADDTAAPPLPDVMAYRATTGLRGERTEVTVVDTACSSSLYTIDMGLKALLAGECDVAYCSGVEALTPTAGVMFAKLSGLSPSGEVRCFDAAADGTLFSDGASTVILKRLSRARRDGDTVLGVISGFGAAADGRGKSIAAPNPEGQRLALQRSRKVNALHPKDVDWIVAHATGTTAGDHAELSCLEEFAPDAGYPCSSNKANIGHTGWASGAVSVIQALLGLRHQCIPPQPNFDRPPPASQHSRVRVPTRTVPLPAGPDRARTIGVSSFGFGGTNGHLLVSDRTPTAAARSGPEHSPDQLVLVAWSAHLPGTPDHTQVRSWLRGRAAPPQRAFPSPYPAPEPTTARMTPRTMAVIDPSHLMALDVANRFVTDHGEIWAEVRDTTGVFAAHTGMPRNLHSATLRTYANEVTEVVAGSDSLTSPDSTALRQRIDNIRAHAPACTEDTQAGVMTNVIPSRITARYNLRGTSMTLDTGRTSTLTAVDTARRYLRTGELDLALVLALNGNSDRNLVPGTSGANTAEGAFLLAVAHRDTARARGWPIQAHLDICANSETVTPQPPEPAYDYLGAAAAVSLLRAVEGDHAEHRLPLPRRGLALRVSPLPASSDTSADAAKPSAASADTAPERATQRYVTRLRPAPTPAALPSSPALPPGGLVLVDTQWNADRFRAHTDTADAVVLTADSPESPQERLPDLADRASPHITVIGTVSPPDGAEDASVNPALLTLHELMMAGIARMWDRWTEASRLDVLLTGHPPDLSIEPHAAMFAATAKSLLRERPEMAARVVLTNADPATAGDQLAQERGQTCTGPPTVWHLDGTRYQEEVVPDPLPAGTATVPIDDMDVVLVTGGTGGLPSAILEDLAEHAHPTVWLLARTSPDEISPEIRDAAEPDLAQARAQRLRRLREEEPHQEVRTLIARVDRELRARTTREACARLRACFGNQRVHYLVCDVRDQESVSQSVETILDRHGHIDVVIHGAGISRPTRTDHLQPERFRAIRDTKLLGYRHLKAALSAHPPRLWCNIGSLAGTIGSAGDADYASANAFLAAAATRATSTREVTVAFPLWSETGLGSDGLSSTYLQREATLSSITTREGTQILREELGRAGASPVYLGQRNAEELTRRWPGFLVTDGEETRGQPHTPHLGAIVQQDGNRCRWHYRFDRQRDAYLYQHTVDGKPTVPGTLMLEIAAQAAVAFVPQSAVWGFRNATFHRFLRPFSGASPLDLTISAELCPRSAGEPTHVHVTLESDIHAPDGRPVHSGRRYCTVDVLLEPLGTPSTALPTPDTDRYVSDPYYHPDSPVLLRGPFRNTHRARVHAERTEAVWSLPDTLPEAFAQARTPFLMICAAARTAALVPTQDHQSVFVPTSVDSIALYTRGNDQDLHTRNPDGVLLVGGETHLFQARAEDGTVLVELSGVTMAHMGDVPAQELPDESHQHAS</sequence>
<dbReference type="PANTHER" id="PTHR43775:SF37">
    <property type="entry name" value="SI:DKEY-61P9.11"/>
    <property type="match status" value="1"/>
</dbReference>
<dbReference type="InterPro" id="IPR014030">
    <property type="entry name" value="Ketoacyl_synth_N"/>
</dbReference>
<dbReference type="PROSITE" id="PS52019">
    <property type="entry name" value="PKS_MFAS_DH"/>
    <property type="match status" value="1"/>
</dbReference>
<reference evidence="9" key="1">
    <citation type="submission" date="2023-07" db="EMBL/GenBank/DDBJ databases">
        <title>Novel species in the genus Lipingzhangella isolated from Sambhar Salt Lake.</title>
        <authorList>
            <person name="Jiya N."/>
            <person name="Kajale S."/>
            <person name="Sharma A."/>
        </authorList>
    </citation>
    <scope>NUCLEOTIDE SEQUENCE [LARGE SCALE GENOMIC DNA]</scope>
    <source>
        <strain evidence="9">LS1_29</strain>
    </source>
</reference>
<dbReference type="InterPro" id="IPR049552">
    <property type="entry name" value="PKS_DH_N"/>
</dbReference>
<dbReference type="SMART" id="SM00825">
    <property type="entry name" value="PKS_KS"/>
    <property type="match status" value="1"/>
</dbReference>
<feature type="compositionally biased region" description="Low complexity" evidence="5">
    <location>
        <begin position="1046"/>
        <end position="1067"/>
    </location>
</feature>
<dbReference type="Gene3D" id="3.10.129.110">
    <property type="entry name" value="Polyketide synthase dehydratase"/>
    <property type="match status" value="1"/>
</dbReference>
<dbReference type="InterPro" id="IPR020841">
    <property type="entry name" value="PKS_Beta-ketoAc_synthase_dom"/>
</dbReference>
<dbReference type="InterPro" id="IPR016039">
    <property type="entry name" value="Thiolase-like"/>
</dbReference>
<evidence type="ECO:0000313" key="8">
    <source>
        <dbReference type="EMBL" id="MDS1272203.1"/>
    </source>
</evidence>
<evidence type="ECO:0000256" key="4">
    <source>
        <dbReference type="RuleBase" id="RU003694"/>
    </source>
</evidence>
<dbReference type="Pfam" id="PF08659">
    <property type="entry name" value="KR"/>
    <property type="match status" value="1"/>
</dbReference>
<comment type="similarity">
    <text evidence="4">Belongs to the thiolase-like superfamily. Beta-ketoacyl-ACP synthases family.</text>
</comment>
<dbReference type="Pfam" id="PF16197">
    <property type="entry name" value="KAsynt_C_assoc"/>
    <property type="match status" value="1"/>
</dbReference>
<feature type="region of interest" description="Disordered" evidence="5">
    <location>
        <begin position="1046"/>
        <end position="1071"/>
    </location>
</feature>
<dbReference type="Pfam" id="PF02801">
    <property type="entry name" value="Ketoacyl-synt_C"/>
    <property type="match status" value="1"/>
</dbReference>
<keyword evidence="1" id="KW-0596">Phosphopantetheine</keyword>
<dbReference type="Proteomes" id="UP001250214">
    <property type="component" value="Unassembled WGS sequence"/>
</dbReference>
<keyword evidence="4" id="KW-0808">Transferase</keyword>
<dbReference type="EMBL" id="JAVLVT010000010">
    <property type="protein sequence ID" value="MDS1272203.1"/>
    <property type="molecule type" value="Genomic_DNA"/>
</dbReference>
<feature type="domain" description="Ketosynthase family 3 (KS3)" evidence="6">
    <location>
        <begin position="290"/>
        <end position="728"/>
    </location>
</feature>
<dbReference type="Gene3D" id="3.40.50.720">
    <property type="entry name" value="NAD(P)-binding Rossmann-like Domain"/>
    <property type="match status" value="2"/>
</dbReference>
<dbReference type="CDD" id="cd00833">
    <property type="entry name" value="PKS"/>
    <property type="match status" value="1"/>
</dbReference>
<comment type="caution">
    <text evidence="3">Lacks conserved residue(s) required for the propagation of feature annotation.</text>
</comment>
<dbReference type="InterPro" id="IPR002347">
    <property type="entry name" value="SDR_fam"/>
</dbReference>
<dbReference type="InterPro" id="IPR049900">
    <property type="entry name" value="PKS_mFAS_DH"/>
</dbReference>
<evidence type="ECO:0000313" key="9">
    <source>
        <dbReference type="Proteomes" id="UP001250214"/>
    </source>
</evidence>
<feature type="region of interest" description="N-terminal hotdog fold" evidence="3">
    <location>
        <begin position="1587"/>
        <end position="1717"/>
    </location>
</feature>
<dbReference type="InterPro" id="IPR032821">
    <property type="entry name" value="PKS_assoc"/>
</dbReference>
<evidence type="ECO:0000256" key="2">
    <source>
        <dbReference type="ARBA" id="ARBA00022553"/>
    </source>
</evidence>